<feature type="coiled-coil region" evidence="1">
    <location>
        <begin position="56"/>
        <end position="179"/>
    </location>
</feature>
<evidence type="ECO:0000313" key="3">
    <source>
        <dbReference type="Proteomes" id="UP000232323"/>
    </source>
</evidence>
<organism evidence="2 3">
    <name type="scientific">Chlamydomonas eustigma</name>
    <dbReference type="NCBI Taxonomy" id="1157962"/>
    <lineage>
        <taxon>Eukaryota</taxon>
        <taxon>Viridiplantae</taxon>
        <taxon>Chlorophyta</taxon>
        <taxon>core chlorophytes</taxon>
        <taxon>Chlorophyceae</taxon>
        <taxon>CS clade</taxon>
        <taxon>Chlamydomonadales</taxon>
        <taxon>Chlamydomonadaceae</taxon>
        <taxon>Chlamydomonas</taxon>
    </lineage>
</organism>
<accession>A0A250X641</accession>
<keyword evidence="3" id="KW-1185">Reference proteome</keyword>
<dbReference type="EMBL" id="BEGY01000033">
    <property type="protein sequence ID" value="GAX78541.1"/>
    <property type="molecule type" value="Genomic_DNA"/>
</dbReference>
<comment type="caution">
    <text evidence="2">The sequence shown here is derived from an EMBL/GenBank/DDBJ whole genome shotgun (WGS) entry which is preliminary data.</text>
</comment>
<dbReference type="AlphaFoldDB" id="A0A250X641"/>
<evidence type="ECO:0000256" key="1">
    <source>
        <dbReference type="SAM" id="Coils"/>
    </source>
</evidence>
<protein>
    <submittedName>
        <fullName evidence="2">Uncharacterized protein</fullName>
    </submittedName>
</protein>
<name>A0A250X641_9CHLO</name>
<dbReference type="Proteomes" id="UP000232323">
    <property type="component" value="Unassembled WGS sequence"/>
</dbReference>
<gene>
    <name evidence="2" type="ORF">CEUSTIGMA_g5981.t1</name>
</gene>
<proteinExistence type="predicted"/>
<sequence length="206" mass="21913">MILSLTIHNNAPGVRAKMSRAIPEQPVIVFETSVEDQLKNSMEATLARGGTKTEGAVASSKEIEELKAKTAAAEARIAVAEARIAAAEAVLKEQLRAVNEAAEAKAQAAVHKEQLRAANEAAEAKAQAAVHKDQLRAVNEAAEAKAQAAAAEVVLVVHKEQLRAANETAEAKAKAEVSEAEDIPFLKGISLRALWSEEVRLWTIQA</sequence>
<keyword evidence="1" id="KW-0175">Coiled coil</keyword>
<reference evidence="2 3" key="1">
    <citation type="submission" date="2017-08" db="EMBL/GenBank/DDBJ databases">
        <title>Acidophilic green algal genome provides insights into adaptation to an acidic environment.</title>
        <authorList>
            <person name="Hirooka S."/>
            <person name="Hirose Y."/>
            <person name="Kanesaki Y."/>
            <person name="Higuchi S."/>
            <person name="Fujiwara T."/>
            <person name="Onuma R."/>
            <person name="Era A."/>
            <person name="Ohbayashi R."/>
            <person name="Uzuka A."/>
            <person name="Nozaki H."/>
            <person name="Yoshikawa H."/>
            <person name="Miyagishima S.Y."/>
        </authorList>
    </citation>
    <scope>NUCLEOTIDE SEQUENCE [LARGE SCALE GENOMIC DNA]</scope>
    <source>
        <strain evidence="2 3">NIES-2499</strain>
    </source>
</reference>
<evidence type="ECO:0000313" key="2">
    <source>
        <dbReference type="EMBL" id="GAX78541.1"/>
    </source>
</evidence>